<dbReference type="EMBL" id="AP021857">
    <property type="protein sequence ID" value="BBO20490.1"/>
    <property type="molecule type" value="Genomic_DNA"/>
</dbReference>
<dbReference type="KEGG" id="ddz:DSYM_11890"/>
<accession>A0A809QYI5</accession>
<dbReference type="CDD" id="cd08701">
    <property type="entry name" value="FMT_C_HypX"/>
    <property type="match status" value="1"/>
</dbReference>
<name>A0A809QYI5_9PROT</name>
<dbReference type="InterPro" id="IPR009188">
    <property type="entry name" value="NiFe-hyd_mat_HypX/HoxX"/>
</dbReference>
<proteinExistence type="predicted"/>
<dbReference type="InterPro" id="IPR047180">
    <property type="entry name" value="HoxX-like"/>
</dbReference>
<dbReference type="Proteomes" id="UP000662914">
    <property type="component" value="Chromosome"/>
</dbReference>
<sequence>MRILFLTHSFNSLAQRLYVELSERGHEVSIEFDINDTVAIEAVDLFQPDLVVAPFLKRAIPEAVWRSHVCLVVHPGIPGDRGPSALDWAILNDEAEWGVTVLQANAVMDGGDIWATRTFPMRAARKSSLYRNEVTEAATVAVLEAVEKFERGGFTPTPLDYANPSVRGTERPLMKQIDRRIDWTRDDTATVLRKLRASDSFPGLADRIHGVDCWLFNAHPEASLCGAQPGAIIAQRQGALCRATTDGAVWLTHAKRKSDQPTFKLPAAQALPEAAAGAPESALPVLPMRDVNTWQDIAYEEEGGVGYLHFDFYNGAMSTTDCLRLRDAFLETAQRETKVIVLMGGPDFWSNGIHLNTIEAAESPADESWANINAMDDLCRAFLDCGSHYVVAAMQGNAGAGGVFLALSADRVLAREGVILNPHYKGMGNLYGSEYWTYLLPRRVGWERAQAVTQHRLPIGARQAVEQGLIDASFGADVPAFAAAVKAQAAALAARPDFAQLLEAKRAARARDEAVKPLEAYRTEELARMQLNFYGFDPSYHVARYHFVHRVPHAWTPLHLARHRRSMWQKQSALKTRNAA</sequence>
<dbReference type="CDD" id="cd08650">
    <property type="entry name" value="FMT_core_HypX_N"/>
    <property type="match status" value="1"/>
</dbReference>
<protein>
    <submittedName>
        <fullName evidence="3">Hydrogenase maturation protein</fullName>
    </submittedName>
</protein>
<dbReference type="Gene3D" id="3.90.226.10">
    <property type="entry name" value="2-enoyl-CoA Hydratase, Chain A, domain 1"/>
    <property type="match status" value="1"/>
</dbReference>
<dbReference type="InterPro" id="IPR036477">
    <property type="entry name" value="Formyl_transf_N_sf"/>
</dbReference>
<dbReference type="PANTHER" id="PTHR43388">
    <property type="entry name" value="HYDROGENASE MATURATION FACTOR HOXX"/>
    <property type="match status" value="1"/>
</dbReference>
<dbReference type="InterPro" id="IPR029045">
    <property type="entry name" value="ClpP/crotonase-like_dom_sf"/>
</dbReference>
<evidence type="ECO:0000313" key="3">
    <source>
        <dbReference type="EMBL" id="BBO20490.1"/>
    </source>
</evidence>
<organism evidence="3 4">
    <name type="scientific">Candidatus Desulfobacillus denitrificans</name>
    <dbReference type="NCBI Taxonomy" id="2608985"/>
    <lineage>
        <taxon>Bacteria</taxon>
        <taxon>Pseudomonadati</taxon>
        <taxon>Pseudomonadota</taxon>
        <taxon>Betaproteobacteria</taxon>
        <taxon>Candidatus Desulfobacillus</taxon>
    </lineage>
</organism>
<dbReference type="CDD" id="cd06558">
    <property type="entry name" value="crotonase-like"/>
    <property type="match status" value="1"/>
</dbReference>
<dbReference type="Pfam" id="PF00378">
    <property type="entry name" value="ECH_1"/>
    <property type="match status" value="1"/>
</dbReference>
<evidence type="ECO:0000259" key="1">
    <source>
        <dbReference type="Pfam" id="PF00551"/>
    </source>
</evidence>
<evidence type="ECO:0000313" key="4">
    <source>
        <dbReference type="Proteomes" id="UP000662914"/>
    </source>
</evidence>
<dbReference type="SUPFAM" id="SSF53328">
    <property type="entry name" value="Formyltransferase"/>
    <property type="match status" value="1"/>
</dbReference>
<dbReference type="Pfam" id="PF02911">
    <property type="entry name" value="Formyl_trans_C"/>
    <property type="match status" value="1"/>
</dbReference>
<reference evidence="3" key="1">
    <citation type="journal article" name="DNA Res.">
        <title>The physiological potential of anammox bacteria as revealed by their core genome structure.</title>
        <authorList>
            <person name="Okubo T."/>
            <person name="Toyoda A."/>
            <person name="Fukuhara K."/>
            <person name="Uchiyama I."/>
            <person name="Harigaya Y."/>
            <person name="Kuroiwa M."/>
            <person name="Suzuki T."/>
            <person name="Murakami Y."/>
            <person name="Suwa Y."/>
            <person name="Takami H."/>
        </authorList>
    </citation>
    <scope>NUCLEOTIDE SEQUENCE</scope>
    <source>
        <strain evidence="3">317325-3</strain>
    </source>
</reference>
<dbReference type="PANTHER" id="PTHR43388:SF1">
    <property type="entry name" value="HYDROGENASE MATURATION FACTOR HOXX"/>
    <property type="match status" value="1"/>
</dbReference>
<feature type="domain" description="Formyl transferase C-terminal" evidence="2">
    <location>
        <begin position="174"/>
        <end position="258"/>
    </location>
</feature>
<dbReference type="InterPro" id="IPR005793">
    <property type="entry name" value="Formyl_trans_C"/>
</dbReference>
<dbReference type="SUPFAM" id="SSF52096">
    <property type="entry name" value="ClpP/crotonase"/>
    <property type="match status" value="1"/>
</dbReference>
<dbReference type="InterPro" id="IPR002376">
    <property type="entry name" value="Formyl_transf_N"/>
</dbReference>
<dbReference type="AlphaFoldDB" id="A0A809QYI5"/>
<gene>
    <name evidence="3" type="ORF">DSYM_11890</name>
</gene>
<dbReference type="SUPFAM" id="SSF50486">
    <property type="entry name" value="FMT C-terminal domain-like"/>
    <property type="match status" value="1"/>
</dbReference>
<dbReference type="InterPro" id="IPR001753">
    <property type="entry name" value="Enoyl-CoA_hydra/iso"/>
</dbReference>
<dbReference type="GO" id="GO:0003824">
    <property type="term" value="F:catalytic activity"/>
    <property type="evidence" value="ECO:0007669"/>
    <property type="project" value="InterPro"/>
</dbReference>
<evidence type="ECO:0000259" key="2">
    <source>
        <dbReference type="Pfam" id="PF02911"/>
    </source>
</evidence>
<dbReference type="PIRSF" id="PIRSF006787">
    <property type="entry name" value="Hydrgn_mat_HoxX"/>
    <property type="match status" value="1"/>
</dbReference>
<dbReference type="Gene3D" id="3.40.50.12230">
    <property type="match status" value="1"/>
</dbReference>
<dbReference type="InterPro" id="IPR011034">
    <property type="entry name" value="Formyl_transferase-like_C_sf"/>
</dbReference>
<dbReference type="Pfam" id="PF00551">
    <property type="entry name" value="Formyl_trans_N"/>
    <property type="match status" value="1"/>
</dbReference>
<feature type="domain" description="Formyl transferase N-terminal" evidence="1">
    <location>
        <begin position="39"/>
        <end position="145"/>
    </location>
</feature>